<evidence type="ECO:0000313" key="2">
    <source>
        <dbReference type="EMBL" id="MBC5679677.1"/>
    </source>
</evidence>
<feature type="transmembrane region" description="Helical" evidence="1">
    <location>
        <begin position="60"/>
        <end position="78"/>
    </location>
</feature>
<evidence type="ECO:0008006" key="4">
    <source>
        <dbReference type="Google" id="ProtNLM"/>
    </source>
</evidence>
<feature type="transmembrane region" description="Helical" evidence="1">
    <location>
        <begin position="84"/>
        <end position="104"/>
    </location>
</feature>
<feature type="transmembrane region" description="Helical" evidence="1">
    <location>
        <begin position="130"/>
        <end position="153"/>
    </location>
</feature>
<evidence type="ECO:0000313" key="3">
    <source>
        <dbReference type="Proteomes" id="UP000628463"/>
    </source>
</evidence>
<feature type="transmembrane region" description="Helical" evidence="1">
    <location>
        <begin position="159"/>
        <end position="178"/>
    </location>
</feature>
<dbReference type="Proteomes" id="UP000628463">
    <property type="component" value="Unassembled WGS sequence"/>
</dbReference>
<sequence length="253" mass="29765">MKLEKMMETYKRENSVTPREEKILETIQKSKNVMMEVQSENMMSYTEFFFSQFRLIRKRWWILQAMLLALVFLIMPFLKDSIYLMRTLGVASVFFVVMIIPEFWRNKESNSRQIEVTCLFSLRQIYSARIFLIGIVDVFMLTVFLTVVCIGMKMQFMDLLVQFLFPMVITAGICFVMLNCSFLNEATSILGCFIWGVIWWGVAMNNAIYERIAMPIWIILFVFAICFLIGAVYKTIHECNRFLEVNLYGITNG</sequence>
<dbReference type="RefSeq" id="WP_186835952.1">
    <property type="nucleotide sequence ID" value="NZ_JACOPD010000001.1"/>
</dbReference>
<organism evidence="2 3">
    <name type="scientific">Lachnospira hominis</name>
    <name type="common">ex Liu et al. 2021</name>
    <dbReference type="NCBI Taxonomy" id="2763051"/>
    <lineage>
        <taxon>Bacteria</taxon>
        <taxon>Bacillati</taxon>
        <taxon>Bacillota</taxon>
        <taxon>Clostridia</taxon>
        <taxon>Lachnospirales</taxon>
        <taxon>Lachnospiraceae</taxon>
        <taxon>Lachnospira</taxon>
    </lineage>
</organism>
<evidence type="ECO:0000256" key="1">
    <source>
        <dbReference type="SAM" id="Phobius"/>
    </source>
</evidence>
<keyword evidence="1" id="KW-0812">Transmembrane</keyword>
<proteinExistence type="predicted"/>
<dbReference type="EMBL" id="JACOPD010000001">
    <property type="protein sequence ID" value="MBC5679677.1"/>
    <property type="molecule type" value="Genomic_DNA"/>
</dbReference>
<feature type="transmembrane region" description="Helical" evidence="1">
    <location>
        <begin position="214"/>
        <end position="233"/>
    </location>
</feature>
<accession>A0ABR7FWU2</accession>
<feature type="transmembrane region" description="Helical" evidence="1">
    <location>
        <begin position="190"/>
        <end position="208"/>
    </location>
</feature>
<gene>
    <name evidence="2" type="ORF">H8S01_01695</name>
</gene>
<name>A0ABR7FWU2_9FIRM</name>
<keyword evidence="3" id="KW-1185">Reference proteome</keyword>
<reference evidence="2 3" key="1">
    <citation type="submission" date="2020-08" db="EMBL/GenBank/DDBJ databases">
        <title>Genome public.</title>
        <authorList>
            <person name="Liu C."/>
            <person name="Sun Q."/>
        </authorList>
    </citation>
    <scope>NUCLEOTIDE SEQUENCE [LARGE SCALE GENOMIC DNA]</scope>
    <source>
        <strain evidence="2 3">NSJ-43</strain>
    </source>
</reference>
<protein>
    <recommendedName>
        <fullName evidence="4">ABC-2 transporter permease</fullName>
    </recommendedName>
</protein>
<keyword evidence="1" id="KW-0472">Membrane</keyword>
<comment type="caution">
    <text evidence="2">The sequence shown here is derived from an EMBL/GenBank/DDBJ whole genome shotgun (WGS) entry which is preliminary data.</text>
</comment>
<keyword evidence="1" id="KW-1133">Transmembrane helix</keyword>